<dbReference type="GO" id="GO:0006874">
    <property type="term" value="P:intracellular calcium ion homeostasis"/>
    <property type="evidence" value="ECO:0007669"/>
    <property type="project" value="TreeGrafter"/>
</dbReference>
<evidence type="ECO:0000256" key="5">
    <source>
        <dbReference type="SAM" id="Phobius"/>
    </source>
</evidence>
<keyword evidence="5" id="KW-0812">Transmembrane</keyword>
<comment type="caution">
    <text evidence="7">The sequence shown here is derived from an EMBL/GenBank/DDBJ whole genome shotgun (WGS) entry which is preliminary data.</text>
</comment>
<dbReference type="PROSITE" id="PS00018">
    <property type="entry name" value="EF_HAND_1"/>
    <property type="match status" value="1"/>
</dbReference>
<dbReference type="Proteomes" id="UP001206925">
    <property type="component" value="Unassembled WGS sequence"/>
</dbReference>
<dbReference type="PROSITE" id="PS50222">
    <property type="entry name" value="EF_HAND_2"/>
    <property type="match status" value="1"/>
</dbReference>
<dbReference type="InterPro" id="IPR002048">
    <property type="entry name" value="EF_hand_dom"/>
</dbReference>
<evidence type="ECO:0000256" key="1">
    <source>
        <dbReference type="ARBA" id="ARBA00022449"/>
    </source>
</evidence>
<feature type="coiled-coil region" evidence="4">
    <location>
        <begin position="266"/>
        <end position="293"/>
    </location>
</feature>
<dbReference type="GO" id="GO:0016020">
    <property type="term" value="C:membrane"/>
    <property type="evidence" value="ECO:0007669"/>
    <property type="project" value="InterPro"/>
</dbReference>
<dbReference type="GO" id="GO:0015369">
    <property type="term" value="F:calcium:proton antiporter activity"/>
    <property type="evidence" value="ECO:0007669"/>
    <property type="project" value="TreeGrafter"/>
</dbReference>
<dbReference type="PANTHER" id="PTHR31503:SF91">
    <property type="entry name" value="SODIUM_CALCIUM EXCHANGER MEMBRANE REGION, EF-HAND DOMAIN PAIR-RELATED"/>
    <property type="match status" value="1"/>
</dbReference>
<keyword evidence="5" id="KW-1133">Transmembrane helix</keyword>
<evidence type="ECO:0000256" key="2">
    <source>
        <dbReference type="ARBA" id="ARBA00022837"/>
    </source>
</evidence>
<feature type="transmembrane region" description="Helical" evidence="5">
    <location>
        <begin position="121"/>
        <end position="147"/>
    </location>
</feature>
<keyword evidence="5" id="KW-0472">Membrane</keyword>
<dbReference type="InterPro" id="IPR011992">
    <property type="entry name" value="EF-hand-dom_pair"/>
</dbReference>
<evidence type="ECO:0000256" key="4">
    <source>
        <dbReference type="SAM" id="Coils"/>
    </source>
</evidence>
<gene>
    <name evidence="7" type="ORF">M8C21_014365</name>
</gene>
<accession>A0AAD5GJY4</accession>
<keyword evidence="8" id="KW-1185">Reference proteome</keyword>
<evidence type="ECO:0000313" key="8">
    <source>
        <dbReference type="Proteomes" id="UP001206925"/>
    </source>
</evidence>
<protein>
    <recommendedName>
        <fullName evidence="6">EF-hand domain-containing protein</fullName>
    </recommendedName>
</protein>
<dbReference type="SUPFAM" id="SSF47473">
    <property type="entry name" value="EF-hand"/>
    <property type="match status" value="1"/>
</dbReference>
<feature type="transmembrane region" description="Helical" evidence="5">
    <location>
        <begin position="467"/>
        <end position="489"/>
    </location>
</feature>
<evidence type="ECO:0000259" key="6">
    <source>
        <dbReference type="PROSITE" id="PS50222"/>
    </source>
</evidence>
<dbReference type="InterPro" id="IPR004713">
    <property type="entry name" value="CaH_exchang"/>
</dbReference>
<keyword evidence="1" id="KW-0813">Transport</keyword>
<evidence type="ECO:0000256" key="3">
    <source>
        <dbReference type="ARBA" id="ARBA00023065"/>
    </source>
</evidence>
<evidence type="ECO:0000313" key="7">
    <source>
        <dbReference type="EMBL" id="KAI7742453.1"/>
    </source>
</evidence>
<feature type="transmembrane region" description="Helical" evidence="5">
    <location>
        <begin position="207"/>
        <end position="229"/>
    </location>
</feature>
<feature type="domain" description="EF-hand" evidence="6">
    <location>
        <begin position="395"/>
        <end position="430"/>
    </location>
</feature>
<dbReference type="Pfam" id="PF13499">
    <property type="entry name" value="EF-hand_7"/>
    <property type="match status" value="1"/>
</dbReference>
<reference evidence="7" key="1">
    <citation type="submission" date="2022-06" db="EMBL/GenBank/DDBJ databases">
        <title>Uncovering the hologenomic basis of an extraordinary plant invasion.</title>
        <authorList>
            <person name="Bieker V.C."/>
            <person name="Martin M.D."/>
            <person name="Gilbert T."/>
            <person name="Hodgins K."/>
            <person name="Battlay P."/>
            <person name="Petersen B."/>
            <person name="Wilson J."/>
        </authorList>
    </citation>
    <scope>NUCLEOTIDE SEQUENCE</scope>
    <source>
        <strain evidence="7">AA19_3_7</strain>
        <tissue evidence="7">Leaf</tissue>
    </source>
</reference>
<organism evidence="7 8">
    <name type="scientific">Ambrosia artemisiifolia</name>
    <name type="common">Common ragweed</name>
    <dbReference type="NCBI Taxonomy" id="4212"/>
    <lineage>
        <taxon>Eukaryota</taxon>
        <taxon>Viridiplantae</taxon>
        <taxon>Streptophyta</taxon>
        <taxon>Embryophyta</taxon>
        <taxon>Tracheophyta</taxon>
        <taxon>Spermatophyta</taxon>
        <taxon>Magnoliopsida</taxon>
        <taxon>eudicotyledons</taxon>
        <taxon>Gunneridae</taxon>
        <taxon>Pentapetalae</taxon>
        <taxon>asterids</taxon>
        <taxon>campanulids</taxon>
        <taxon>Asterales</taxon>
        <taxon>Asteraceae</taxon>
        <taxon>Asteroideae</taxon>
        <taxon>Heliantheae alliance</taxon>
        <taxon>Heliantheae</taxon>
        <taxon>Ambrosia</taxon>
    </lineage>
</organism>
<dbReference type="PANTHER" id="PTHR31503">
    <property type="entry name" value="VACUOLAR CALCIUM ION TRANSPORTER"/>
    <property type="match status" value="1"/>
</dbReference>
<keyword evidence="2" id="KW-0106">Calcium</keyword>
<dbReference type="EMBL" id="JAMZMK010007979">
    <property type="protein sequence ID" value="KAI7742453.1"/>
    <property type="molecule type" value="Genomic_DNA"/>
</dbReference>
<feature type="transmembrane region" description="Helical" evidence="5">
    <location>
        <begin position="441"/>
        <end position="461"/>
    </location>
</feature>
<dbReference type="AlphaFoldDB" id="A0AAD5GJY4"/>
<keyword evidence="4" id="KW-0175">Coiled coil</keyword>
<keyword evidence="1" id="KW-0050">Antiport</keyword>
<sequence>NVASRHLQYNVAELVSDGVSDGRGDESFLRLKGDDSEEECKLMYGFLPCSTNIPSHLFLIVIYEYLLYHGESYAGGDGRIFRVLGKNFGVSIFSQLLDSLPDSLILLATGLSCDQEKAQEYVVTGAGLLAGSSVLLLTLLWGTCFLFSRKQFTGQHSSSALLQGWGVHTDQETSFHATIMFYSLIPFVIILFPSLFGILYTTQEHKIVLLVSLSAAVICLISYFYYQYYDADERIWKRRLAYAEVEQKIEMHVPFYEVQALMLDREKHLMTKQKEMEKELNSTEDKKESTMSNGKFYEMFEKWLDETRNLMDDPYSMDKKGTEYNQVVELLLEDKDRWLDLMTLMMNRAFGENLQTEDGKPDESAIDRFFDHINTDNDEYITQDELKAYYQEILVDDEIAEIIIRHLDNDGDGKIDKTEFRSGVGKWLASCKKRSQDSNGIYHKVFLNNILGFCVLVSVIYFRGFTWHFSAEILVVVIVCIIMGLLASFRSKFPDWTLLIAFPLYPLS</sequence>
<keyword evidence="3" id="KW-0406">Ion transport</keyword>
<dbReference type="SMART" id="SM00054">
    <property type="entry name" value="EFh"/>
    <property type="match status" value="2"/>
</dbReference>
<proteinExistence type="predicted"/>
<name>A0AAD5GJY4_AMBAR</name>
<dbReference type="InterPro" id="IPR018247">
    <property type="entry name" value="EF_Hand_1_Ca_BS"/>
</dbReference>
<dbReference type="Gene3D" id="1.10.238.10">
    <property type="entry name" value="EF-hand"/>
    <property type="match status" value="1"/>
</dbReference>
<feature type="non-terminal residue" evidence="7">
    <location>
        <position position="508"/>
    </location>
</feature>
<dbReference type="CDD" id="cd00051">
    <property type="entry name" value="EFh"/>
    <property type="match status" value="1"/>
</dbReference>
<dbReference type="GO" id="GO:0005509">
    <property type="term" value="F:calcium ion binding"/>
    <property type="evidence" value="ECO:0007669"/>
    <property type="project" value="InterPro"/>
</dbReference>
<feature type="transmembrane region" description="Helical" evidence="5">
    <location>
        <begin position="179"/>
        <end position="201"/>
    </location>
</feature>
<feature type="non-terminal residue" evidence="7">
    <location>
        <position position="1"/>
    </location>
</feature>